<dbReference type="Proteomes" id="UP000075502">
    <property type="component" value="Unassembled WGS sequence"/>
</dbReference>
<keyword evidence="1 2" id="KW-0732">Signal</keyword>
<dbReference type="SUPFAM" id="SSF50370">
    <property type="entry name" value="Ricin B-like lectins"/>
    <property type="match status" value="1"/>
</dbReference>
<organism evidence="4 5">
    <name type="scientific">Sorangium cellulosum</name>
    <name type="common">Polyangium cellulosum</name>
    <dbReference type="NCBI Taxonomy" id="56"/>
    <lineage>
        <taxon>Bacteria</taxon>
        <taxon>Pseudomonadati</taxon>
        <taxon>Myxococcota</taxon>
        <taxon>Polyangia</taxon>
        <taxon>Polyangiales</taxon>
        <taxon>Polyangiaceae</taxon>
        <taxon>Sorangium</taxon>
    </lineage>
</organism>
<evidence type="ECO:0000256" key="1">
    <source>
        <dbReference type="ARBA" id="ARBA00022729"/>
    </source>
</evidence>
<dbReference type="SUPFAM" id="SSF102588">
    <property type="entry name" value="LmbE-like"/>
    <property type="match status" value="1"/>
</dbReference>
<reference evidence="4 5" key="1">
    <citation type="submission" date="2014-02" db="EMBL/GenBank/DDBJ databases">
        <title>The small core and large imbalanced accessory genome model reveals a collaborative survival strategy of Sorangium cellulosum strains in nature.</title>
        <authorList>
            <person name="Han K."/>
            <person name="Peng R."/>
            <person name="Blom J."/>
            <person name="Li Y.-Z."/>
        </authorList>
    </citation>
    <scope>NUCLEOTIDE SEQUENCE [LARGE SCALE GENOMIC DNA]</scope>
    <source>
        <strain evidence="4 5">So0007-03</strain>
    </source>
</reference>
<dbReference type="SUPFAM" id="SSF69318">
    <property type="entry name" value="Integrin alpha N-terminal domain"/>
    <property type="match status" value="1"/>
</dbReference>
<dbReference type="GO" id="GO:0016811">
    <property type="term" value="F:hydrolase activity, acting on carbon-nitrogen (but not peptide) bonds, in linear amides"/>
    <property type="evidence" value="ECO:0007669"/>
    <property type="project" value="TreeGrafter"/>
</dbReference>
<evidence type="ECO:0000259" key="3">
    <source>
        <dbReference type="SMART" id="SM00458"/>
    </source>
</evidence>
<evidence type="ECO:0000313" key="5">
    <source>
        <dbReference type="Proteomes" id="UP000075502"/>
    </source>
</evidence>
<name>A0A150TPR8_SORCE</name>
<comment type="caution">
    <text evidence="4">The sequence shown here is derived from an EMBL/GenBank/DDBJ whole genome shotgun (WGS) entry which is preliminary data.</text>
</comment>
<protein>
    <recommendedName>
        <fullName evidence="3">Ricin B lectin domain-containing protein</fullName>
    </recommendedName>
</protein>
<evidence type="ECO:0000256" key="2">
    <source>
        <dbReference type="SAM" id="SignalP"/>
    </source>
</evidence>
<dbReference type="InterPro" id="IPR003737">
    <property type="entry name" value="GlcNAc_PI_deacetylase-related"/>
</dbReference>
<dbReference type="InterPro" id="IPR000772">
    <property type="entry name" value="Ricin_B_lectin"/>
</dbReference>
<feature type="chain" id="PRO_5007570024" description="Ricin B lectin domain-containing protein" evidence="2">
    <location>
        <begin position="37"/>
        <end position="997"/>
    </location>
</feature>
<gene>
    <name evidence="4" type="ORF">BE21_33990</name>
</gene>
<dbReference type="Gene3D" id="2.80.10.50">
    <property type="match status" value="2"/>
</dbReference>
<dbReference type="InterPro" id="IPR028994">
    <property type="entry name" value="Integrin_alpha_N"/>
</dbReference>
<dbReference type="SMART" id="SM00458">
    <property type="entry name" value="RICIN"/>
    <property type="match status" value="1"/>
</dbReference>
<feature type="domain" description="Ricin B lectin" evidence="3">
    <location>
        <begin position="521"/>
        <end position="645"/>
    </location>
</feature>
<sequence>MNRIHPRAHLWTKAARTLTALGGLLASTAAPASARAEILAYDEHDGDVGGAVGWANDWPFAREGGELVQTAAYVRRRFAAPLSAAHATRWIAVTGRMAAPPIAYAYHVPMGVSSWTTAHQHPGLHFDTSSPAGLLADGAGPTSGIAGTTLQTWLARYVFGPANANGRYSATVSIWAGSGAGRRIDTGAPPAVVRTLADTTLDSLYAGQSDAQDLFFVERESVATTAREALAAPERDLYVVAHQDDDLLFMNPDIADSIQAGNSVETVYVTAGLGGNCLDVMGEREAGMKAAYAAMAGLANSWSCAEAAVLGKDLVRCALDGSAGRVGLVFLRLPSSPDTALLSDLWNGSAPTLTRVDRTGDECDYRCATGDAADDACDDPDDELPSDELPVDYTREELIGVLARLMSDFRASRVGTLNSDHGHAGDHTDHYHTSLFAFAAQQAYAAGHALQTYRGYDMSNEQANVSDEEFDITWDAFRWYAQCDRFTCTDMSACGTGTTCEPDNSNYRAWARRRYVASAIAGVSGRLGALGGKCLAAAGASSGAPVVLADCSMAAAQQWTVAEDRIGGPGGRCLGVAGGSASNGAPVVLESCAGTRGQAWTMLDGGQIRGLQGRCLAVAGGNAANGTPAQMVDCNGAEAQRFAIQLSAPTRWSYGNDFSDAQIGTSEAYTRTVRLGDVNGDGKADACVRRADGVYCARSNGAGGFLPAQRYTTEFSDANGWQPAHYGNTIQLADIDGDGKADLCGRGAWGILCQVANAAGDAFVASGGGWWTYSFSDAEGFDDAPSYYRSIHLADVDADGYADVCGRGADGLRCAINTTAGSFGAAALWLAEMSDANGWLPEQYGATIQLGDIDGDGAADACGRGPSGVVCAVASASGAGFARPHVWSYSRGGAPDYGDGSEFDAAPSHWGSLGLGDVDGDGDADLCGRGASGALCALSNRLGFGAARPASIGAFGDAQGWLAARYGATVQPGDVDGDGRADLCGRASDGLWCALAP</sequence>
<proteinExistence type="predicted"/>
<dbReference type="InterPro" id="IPR035992">
    <property type="entry name" value="Ricin_B-like_lectins"/>
</dbReference>
<dbReference type="PROSITE" id="PS50231">
    <property type="entry name" value="RICIN_B_LECTIN"/>
    <property type="match status" value="1"/>
</dbReference>
<feature type="signal peptide" evidence="2">
    <location>
        <begin position="1"/>
        <end position="36"/>
    </location>
</feature>
<accession>A0A150TPR8</accession>
<evidence type="ECO:0000313" key="4">
    <source>
        <dbReference type="EMBL" id="KYG06577.1"/>
    </source>
</evidence>
<dbReference type="InterPro" id="IPR013517">
    <property type="entry name" value="FG-GAP"/>
</dbReference>
<dbReference type="EMBL" id="JEME01001617">
    <property type="protein sequence ID" value="KYG06577.1"/>
    <property type="molecule type" value="Genomic_DNA"/>
</dbReference>
<dbReference type="Pfam" id="PF00652">
    <property type="entry name" value="Ricin_B_lectin"/>
    <property type="match status" value="1"/>
</dbReference>
<dbReference type="InterPro" id="IPR024078">
    <property type="entry name" value="LmbE-like_dom_sf"/>
</dbReference>
<dbReference type="AlphaFoldDB" id="A0A150TPR8"/>
<dbReference type="PANTHER" id="PTHR12993:SF26">
    <property type="entry name" value="1D-MYO-INOSITOL 2-ACETAMIDO-2-DEOXY-ALPHA-D-GLUCOPYRANOSIDE DEACETYLASE"/>
    <property type="match status" value="1"/>
</dbReference>
<dbReference type="PANTHER" id="PTHR12993">
    <property type="entry name" value="N-ACETYLGLUCOSAMINYL-PHOSPHATIDYLINOSITOL DE-N-ACETYLASE-RELATED"/>
    <property type="match status" value="1"/>
</dbReference>
<dbReference type="Gene3D" id="3.40.50.10320">
    <property type="entry name" value="LmbE-like"/>
    <property type="match status" value="1"/>
</dbReference>
<dbReference type="Pfam" id="PF13517">
    <property type="entry name" value="FG-GAP_3"/>
    <property type="match status" value="1"/>
</dbReference>